<keyword evidence="3" id="KW-1185">Reference proteome</keyword>
<dbReference type="GO" id="GO:0015035">
    <property type="term" value="F:protein-disulfide reductase activity"/>
    <property type="evidence" value="ECO:0007669"/>
    <property type="project" value="InterPro"/>
</dbReference>
<keyword evidence="1" id="KW-0812">Transmembrane</keyword>
<organism evidence="2 3">
    <name type="scientific">Kitasatospora xanthocidica</name>
    <dbReference type="NCBI Taxonomy" id="83382"/>
    <lineage>
        <taxon>Bacteria</taxon>
        <taxon>Bacillati</taxon>
        <taxon>Actinomycetota</taxon>
        <taxon>Actinomycetes</taxon>
        <taxon>Kitasatosporales</taxon>
        <taxon>Streptomycetaceae</taxon>
        <taxon>Kitasatospora</taxon>
    </lineage>
</organism>
<reference evidence="2 3" key="1">
    <citation type="submission" date="2018-08" db="EMBL/GenBank/DDBJ databases">
        <title>Diversity &amp; Physiological Properties of Lignin-Decomposing Actinobacteria from Soil.</title>
        <authorList>
            <person name="Roh S.G."/>
            <person name="Kim S.B."/>
        </authorList>
    </citation>
    <scope>NUCLEOTIDE SEQUENCE [LARGE SCALE GENOMIC DNA]</scope>
    <source>
        <strain evidence="2 3">MMS17-GH009</strain>
    </source>
</reference>
<dbReference type="InterPro" id="IPR007263">
    <property type="entry name" value="DCC1-like"/>
</dbReference>
<proteinExistence type="predicted"/>
<evidence type="ECO:0000313" key="3">
    <source>
        <dbReference type="Proteomes" id="UP000263377"/>
    </source>
</evidence>
<dbReference type="Pfam" id="PF04134">
    <property type="entry name" value="DCC1-like"/>
    <property type="match status" value="1"/>
</dbReference>
<evidence type="ECO:0000256" key="1">
    <source>
        <dbReference type="SAM" id="Phobius"/>
    </source>
</evidence>
<dbReference type="EMBL" id="QVIG01000001">
    <property type="protein sequence ID" value="RGD58660.1"/>
    <property type="molecule type" value="Genomic_DNA"/>
</dbReference>
<dbReference type="Proteomes" id="UP000263377">
    <property type="component" value="Unassembled WGS sequence"/>
</dbReference>
<evidence type="ECO:0000313" key="2">
    <source>
        <dbReference type="EMBL" id="RGD58660.1"/>
    </source>
</evidence>
<keyword evidence="1" id="KW-1133">Transmembrane helix</keyword>
<accession>A0A372ZTC3</accession>
<protein>
    <submittedName>
        <fullName evidence="2">DUF393 domain-containing protein</fullName>
    </submittedName>
</protein>
<gene>
    <name evidence="2" type="ORF">DR950_13485</name>
</gene>
<sequence>MGGGSDERGAAVKDPVLVFDGDCSFCSSCVRWAERYLRQTLASGGWEAVPFQFADLAGLDGRAGGRGEVSAERAEREVLWVTPTGRVYGGAQGVARLLMRSGGAWAYLGAVLTAAPVRPVAGVVYRWVARNRHRMPGGTAACALPARKPVRP</sequence>
<comment type="caution">
    <text evidence="2">The sequence shown here is derived from an EMBL/GenBank/DDBJ whole genome shotgun (WGS) entry which is preliminary data.</text>
</comment>
<dbReference type="AlphaFoldDB" id="A0A372ZTC3"/>
<name>A0A372ZTC3_9ACTN</name>
<feature type="transmembrane region" description="Helical" evidence="1">
    <location>
        <begin position="104"/>
        <end position="125"/>
    </location>
</feature>
<keyword evidence="1" id="KW-0472">Membrane</keyword>